<dbReference type="InterPro" id="IPR052579">
    <property type="entry name" value="Zinc_finger_SWIM"/>
</dbReference>
<dbReference type="PANTHER" id="PTHR31569">
    <property type="entry name" value="SWIM-TYPE DOMAIN-CONTAINING PROTEIN"/>
    <property type="match status" value="1"/>
</dbReference>
<dbReference type="Proteomes" id="UP000429607">
    <property type="component" value="Unassembled WGS sequence"/>
</dbReference>
<reference evidence="4 5" key="1">
    <citation type="submission" date="2018-09" db="EMBL/GenBank/DDBJ databases">
        <title>Genomic investigation of the strawberry pathogen Phytophthora fragariae indicates pathogenicity is determined by transcriptional variation in three key races.</title>
        <authorList>
            <person name="Adams T.M."/>
            <person name="Armitage A.D."/>
            <person name="Sobczyk M.K."/>
            <person name="Bates H.J."/>
            <person name="Dunwell J.M."/>
            <person name="Nellist C.F."/>
            <person name="Harrison R.J."/>
        </authorList>
    </citation>
    <scope>NUCLEOTIDE SEQUENCE [LARGE SCALE GENOMIC DNA]</scope>
    <source>
        <strain evidence="4 5">SCRP249</strain>
    </source>
</reference>
<dbReference type="AlphaFoldDB" id="A0A6A3LSG0"/>
<proteinExistence type="predicted"/>
<sequence>MWVTLFRMDLPHFRNNTNNRLENLFGKLKIDLNNSMSMKQCLNSVLRYQRRREDEYVSRVIMPGTSRKLSYGEEMNQLLGMTSEFLAEVFVSEYNFATDPAVAASYNIDDEDLYVMLRRDVRVHRVDKCTWLCTCEFSATMKMPCRHAMIYRKHVAHLMPIPYSSIPTRWLRNGALDEELPEVDVPLRITSGCEDIQRKRQMTSHDKFKTVQNVFGRITTEMTEALNQLEAWWGNLRKRNVRLPSVPDGVEAGDIEVSATQVADRDDDNDQEEKDEVVHGSSQQAPPHQQKKSTPRKRSKTCSKLKHAHMTPEGTAVSAAKAGVSEFNKSASRVGRPPKARVAAGAQRSKDRKEYNNGTKLRNALRGDDELDVEEFLKERQPPLIELSSFLKTFEVRFGGHKKS</sequence>
<feature type="compositionally biased region" description="Basic residues" evidence="2">
    <location>
        <begin position="289"/>
        <end position="301"/>
    </location>
</feature>
<comment type="caution">
    <text evidence="4">The sequence shown here is derived from an EMBL/GenBank/DDBJ whole genome shotgun (WGS) entry which is preliminary data.</text>
</comment>
<protein>
    <recommendedName>
        <fullName evidence="3">SWIM-type domain-containing protein</fullName>
    </recommendedName>
</protein>
<keyword evidence="1" id="KW-0863">Zinc-finger</keyword>
<feature type="compositionally biased region" description="Acidic residues" evidence="2">
    <location>
        <begin position="265"/>
        <end position="275"/>
    </location>
</feature>
<organism evidence="4 5">
    <name type="scientific">Phytophthora rubi</name>
    <dbReference type="NCBI Taxonomy" id="129364"/>
    <lineage>
        <taxon>Eukaryota</taxon>
        <taxon>Sar</taxon>
        <taxon>Stramenopiles</taxon>
        <taxon>Oomycota</taxon>
        <taxon>Peronosporomycetes</taxon>
        <taxon>Peronosporales</taxon>
        <taxon>Peronosporaceae</taxon>
        <taxon>Phytophthora</taxon>
    </lineage>
</organism>
<evidence type="ECO:0000256" key="2">
    <source>
        <dbReference type="SAM" id="MobiDB-lite"/>
    </source>
</evidence>
<dbReference type="PANTHER" id="PTHR31569:SF4">
    <property type="entry name" value="SWIM-TYPE DOMAIN-CONTAINING PROTEIN"/>
    <property type="match status" value="1"/>
</dbReference>
<feature type="domain" description="SWIM-type" evidence="3">
    <location>
        <begin position="119"/>
        <end position="156"/>
    </location>
</feature>
<evidence type="ECO:0000256" key="1">
    <source>
        <dbReference type="PROSITE-ProRule" id="PRU00325"/>
    </source>
</evidence>
<gene>
    <name evidence="4" type="ORF">PR001_g13204</name>
</gene>
<dbReference type="InterPro" id="IPR007527">
    <property type="entry name" value="Znf_SWIM"/>
</dbReference>
<keyword evidence="1" id="KW-0479">Metal-binding</keyword>
<dbReference type="EMBL" id="QXFV01000891">
    <property type="protein sequence ID" value="KAE9022182.1"/>
    <property type="molecule type" value="Genomic_DNA"/>
</dbReference>
<keyword evidence="1" id="KW-0862">Zinc</keyword>
<evidence type="ECO:0000313" key="5">
    <source>
        <dbReference type="Proteomes" id="UP000429607"/>
    </source>
</evidence>
<evidence type="ECO:0000259" key="3">
    <source>
        <dbReference type="PROSITE" id="PS50966"/>
    </source>
</evidence>
<dbReference type="PROSITE" id="PS50966">
    <property type="entry name" value="ZF_SWIM"/>
    <property type="match status" value="1"/>
</dbReference>
<evidence type="ECO:0000313" key="4">
    <source>
        <dbReference type="EMBL" id="KAE9022182.1"/>
    </source>
</evidence>
<accession>A0A6A3LSG0</accession>
<dbReference type="GO" id="GO:0008270">
    <property type="term" value="F:zinc ion binding"/>
    <property type="evidence" value="ECO:0007669"/>
    <property type="project" value="UniProtKB-KW"/>
</dbReference>
<feature type="region of interest" description="Disordered" evidence="2">
    <location>
        <begin position="244"/>
        <end position="301"/>
    </location>
</feature>
<name>A0A6A3LSG0_9STRA</name>